<keyword evidence="9" id="KW-1185">Reference proteome</keyword>
<evidence type="ECO:0000256" key="3">
    <source>
        <dbReference type="ARBA" id="ARBA00022692"/>
    </source>
</evidence>
<dbReference type="GO" id="GO:0016020">
    <property type="term" value="C:membrane"/>
    <property type="evidence" value="ECO:0007669"/>
    <property type="project" value="UniProtKB-SubCell"/>
</dbReference>
<dbReference type="GO" id="GO:0022857">
    <property type="term" value="F:transmembrane transporter activity"/>
    <property type="evidence" value="ECO:0007669"/>
    <property type="project" value="InterPro"/>
</dbReference>
<reference evidence="8 9" key="1">
    <citation type="submission" date="2020-03" db="EMBL/GenBank/DDBJ databases">
        <title>Draft Genome Sequence of Cudoniella acicularis.</title>
        <authorList>
            <person name="Buettner E."/>
            <person name="Kellner H."/>
        </authorList>
    </citation>
    <scope>NUCLEOTIDE SEQUENCE [LARGE SCALE GENOMIC DNA]</scope>
    <source>
        <strain evidence="8 9">DSM 108380</strain>
    </source>
</reference>
<dbReference type="InterPro" id="IPR036259">
    <property type="entry name" value="MFS_trans_sf"/>
</dbReference>
<evidence type="ECO:0008006" key="10">
    <source>
        <dbReference type="Google" id="ProtNLM"/>
    </source>
</evidence>
<protein>
    <recommendedName>
        <fullName evidence="10">Major facilitator superfamily (MFS) profile domain-containing protein</fullName>
    </recommendedName>
</protein>
<comment type="caution">
    <text evidence="8">The sequence shown here is derived from an EMBL/GenBank/DDBJ whole genome shotgun (WGS) entry which is preliminary data.</text>
</comment>
<comment type="subcellular location">
    <subcellularLocation>
        <location evidence="1">Membrane</location>
        <topology evidence="1">Multi-pass membrane protein</topology>
    </subcellularLocation>
</comment>
<dbReference type="EMBL" id="JAAMPI010000908">
    <property type="protein sequence ID" value="KAF4627800.1"/>
    <property type="molecule type" value="Genomic_DNA"/>
</dbReference>
<name>A0A8H4RCZ1_9HELO</name>
<dbReference type="PANTHER" id="PTHR43791">
    <property type="entry name" value="PERMEASE-RELATED"/>
    <property type="match status" value="1"/>
</dbReference>
<evidence type="ECO:0000313" key="9">
    <source>
        <dbReference type="Proteomes" id="UP000566819"/>
    </source>
</evidence>
<dbReference type="SUPFAM" id="SSF103473">
    <property type="entry name" value="MFS general substrate transporter"/>
    <property type="match status" value="1"/>
</dbReference>
<dbReference type="PANTHER" id="PTHR43791:SF91">
    <property type="entry name" value="MAJOR FACILITATOR SUPERFAMILY (MFS) PROFILE DOMAIN-CONTAINING PROTEIN-RELATED"/>
    <property type="match status" value="1"/>
</dbReference>
<feature type="transmembrane region" description="Helical" evidence="7">
    <location>
        <begin position="347"/>
        <end position="365"/>
    </location>
</feature>
<feature type="transmembrane region" description="Helical" evidence="7">
    <location>
        <begin position="173"/>
        <end position="196"/>
    </location>
</feature>
<gene>
    <name evidence="8" type="ORF">G7Y89_g10348</name>
</gene>
<dbReference type="InterPro" id="IPR011701">
    <property type="entry name" value="MFS"/>
</dbReference>
<feature type="region of interest" description="Disordered" evidence="6">
    <location>
        <begin position="1"/>
        <end position="25"/>
    </location>
</feature>
<evidence type="ECO:0000256" key="2">
    <source>
        <dbReference type="ARBA" id="ARBA00022448"/>
    </source>
</evidence>
<feature type="transmembrane region" description="Helical" evidence="7">
    <location>
        <begin position="437"/>
        <end position="459"/>
    </location>
</feature>
<feature type="transmembrane region" description="Helical" evidence="7">
    <location>
        <begin position="323"/>
        <end position="341"/>
    </location>
</feature>
<feature type="transmembrane region" description="Helical" evidence="7">
    <location>
        <begin position="124"/>
        <end position="141"/>
    </location>
</feature>
<evidence type="ECO:0000313" key="8">
    <source>
        <dbReference type="EMBL" id="KAF4627800.1"/>
    </source>
</evidence>
<sequence length="512" mass="58317">MASPPFKESSVEDSDSTNSITQDLNPEIDVQKQVTEVAVTKVREHTDAVSDAKVLFLDTFSPDEEKKIMRKVDWRILPLIGLMMLVKQIDVNNAASVKVMQVGQPRNILKELHMTSDQYNWVSSIYYIAYIVFELPSNVFLKHMTPRIFQTRIIFTWGVVLACHAAVKNKEGIYIARFFLGAMEAGLFPGLITHICSWYRSDEMGKPIMWMFTFSQASGIVGSLICYAISYMDGLGGLSGWQWVYLLEGLFSMLFAILIYFLLPDYPKSKRTSSWLTEREQDFVEFRLSENAPKTHDAAFSKEEAVLSLKDIKLWSFMTSQPPAALTIITMIFLHWFMMRAYVTRPLIIILIVVGQMACFIIFLATNSKIGIYIACILGSAFYGSYFVPFWAWRSSTLKGSTGTAFTLALQTSVAQAGGVIGPQLFQSKWAYNGYKVSFGICTAAIIVGLFSNCHTWYLTRNVEWDVRRIRRERIRAEKAGRLFVEDDIKVFHEREFFSKTLKRGKDNVGVM</sequence>
<proteinExistence type="predicted"/>
<keyword evidence="5 7" id="KW-0472">Membrane</keyword>
<evidence type="ECO:0000256" key="6">
    <source>
        <dbReference type="SAM" id="MobiDB-lite"/>
    </source>
</evidence>
<keyword evidence="4 7" id="KW-1133">Transmembrane helix</keyword>
<feature type="transmembrane region" description="Helical" evidence="7">
    <location>
        <begin position="372"/>
        <end position="393"/>
    </location>
</feature>
<feature type="transmembrane region" description="Helical" evidence="7">
    <location>
        <begin position="148"/>
        <end position="167"/>
    </location>
</feature>
<evidence type="ECO:0000256" key="5">
    <source>
        <dbReference type="ARBA" id="ARBA00023136"/>
    </source>
</evidence>
<keyword evidence="2" id="KW-0813">Transport</keyword>
<dbReference type="Gene3D" id="1.20.1250.20">
    <property type="entry name" value="MFS general substrate transporter like domains"/>
    <property type="match status" value="1"/>
</dbReference>
<evidence type="ECO:0000256" key="4">
    <source>
        <dbReference type="ARBA" id="ARBA00022989"/>
    </source>
</evidence>
<dbReference type="Pfam" id="PF07690">
    <property type="entry name" value="MFS_1"/>
    <property type="match status" value="1"/>
</dbReference>
<accession>A0A8H4RCZ1</accession>
<evidence type="ECO:0000256" key="1">
    <source>
        <dbReference type="ARBA" id="ARBA00004141"/>
    </source>
</evidence>
<feature type="transmembrane region" description="Helical" evidence="7">
    <location>
        <begin position="243"/>
        <end position="263"/>
    </location>
</feature>
<keyword evidence="3 7" id="KW-0812">Transmembrane</keyword>
<evidence type="ECO:0000256" key="7">
    <source>
        <dbReference type="SAM" id="Phobius"/>
    </source>
</evidence>
<dbReference type="AlphaFoldDB" id="A0A8H4RCZ1"/>
<organism evidence="8 9">
    <name type="scientific">Cudoniella acicularis</name>
    <dbReference type="NCBI Taxonomy" id="354080"/>
    <lineage>
        <taxon>Eukaryota</taxon>
        <taxon>Fungi</taxon>
        <taxon>Dikarya</taxon>
        <taxon>Ascomycota</taxon>
        <taxon>Pezizomycotina</taxon>
        <taxon>Leotiomycetes</taxon>
        <taxon>Helotiales</taxon>
        <taxon>Tricladiaceae</taxon>
        <taxon>Cudoniella</taxon>
    </lineage>
</organism>
<dbReference type="Proteomes" id="UP000566819">
    <property type="component" value="Unassembled WGS sequence"/>
</dbReference>
<dbReference type="OrthoDB" id="2985014at2759"/>
<feature type="transmembrane region" description="Helical" evidence="7">
    <location>
        <begin position="208"/>
        <end position="231"/>
    </location>
</feature>